<proteinExistence type="predicted"/>
<evidence type="ECO:0000313" key="3">
    <source>
        <dbReference type="EMBL" id="SNS48852.1"/>
    </source>
</evidence>
<feature type="transmembrane region" description="Helical" evidence="2">
    <location>
        <begin position="6"/>
        <end position="30"/>
    </location>
</feature>
<evidence type="ECO:0008006" key="5">
    <source>
        <dbReference type="Google" id="ProtNLM"/>
    </source>
</evidence>
<dbReference type="EMBL" id="FZOD01000010">
    <property type="protein sequence ID" value="SNS48852.1"/>
    <property type="molecule type" value="Genomic_DNA"/>
</dbReference>
<feature type="transmembrane region" description="Helical" evidence="2">
    <location>
        <begin position="65"/>
        <end position="83"/>
    </location>
</feature>
<dbReference type="Proteomes" id="UP000198282">
    <property type="component" value="Unassembled WGS sequence"/>
</dbReference>
<dbReference type="AlphaFoldDB" id="A0A239EY75"/>
<keyword evidence="2" id="KW-1133">Transmembrane helix</keyword>
<evidence type="ECO:0000313" key="4">
    <source>
        <dbReference type="Proteomes" id="UP000198282"/>
    </source>
</evidence>
<gene>
    <name evidence="3" type="ORF">SAMN05216276_101096</name>
</gene>
<accession>A0A239EY75</accession>
<dbReference type="RefSeq" id="WP_179282019.1">
    <property type="nucleotide sequence ID" value="NZ_FZOD01000010.1"/>
</dbReference>
<feature type="compositionally biased region" description="Polar residues" evidence="1">
    <location>
        <begin position="91"/>
        <end position="100"/>
    </location>
</feature>
<feature type="region of interest" description="Disordered" evidence="1">
    <location>
        <begin position="91"/>
        <end position="114"/>
    </location>
</feature>
<keyword evidence="2" id="KW-0472">Membrane</keyword>
<evidence type="ECO:0000256" key="1">
    <source>
        <dbReference type="SAM" id="MobiDB-lite"/>
    </source>
</evidence>
<organism evidence="3 4">
    <name type="scientific">Streptosporangium subroseum</name>
    <dbReference type="NCBI Taxonomy" id="106412"/>
    <lineage>
        <taxon>Bacteria</taxon>
        <taxon>Bacillati</taxon>
        <taxon>Actinomycetota</taxon>
        <taxon>Actinomycetes</taxon>
        <taxon>Streptosporangiales</taxon>
        <taxon>Streptosporangiaceae</taxon>
        <taxon>Streptosporangium</taxon>
    </lineage>
</organism>
<keyword evidence="4" id="KW-1185">Reference proteome</keyword>
<name>A0A239EY75_9ACTN</name>
<reference evidence="3 4" key="1">
    <citation type="submission" date="2017-06" db="EMBL/GenBank/DDBJ databases">
        <authorList>
            <person name="Kim H.J."/>
            <person name="Triplett B.A."/>
        </authorList>
    </citation>
    <scope>NUCLEOTIDE SEQUENCE [LARGE SCALE GENOMIC DNA]</scope>
    <source>
        <strain evidence="3 4">CGMCC 4.2132</strain>
    </source>
</reference>
<evidence type="ECO:0000256" key="2">
    <source>
        <dbReference type="SAM" id="Phobius"/>
    </source>
</evidence>
<protein>
    <recommendedName>
        <fullName evidence="5">GlsB/YeaQ/YmgE family stress response membrane protein</fullName>
    </recommendedName>
</protein>
<sequence>MIAFIGSMITFVLSAILVGAVTGFLGRLLIPGRQDIGWRATILAGIAAALAGTVVAHLLSFADDAWIVLLVQFGLAIVCVGVVSRYQNGNQSQTEFNDGQTDVLPLPGTDPRKR</sequence>
<keyword evidence="2" id="KW-0812">Transmembrane</keyword>
<feature type="transmembrane region" description="Helical" evidence="2">
    <location>
        <begin position="42"/>
        <end position="59"/>
    </location>
</feature>